<evidence type="ECO:0000313" key="2">
    <source>
        <dbReference type="Proteomes" id="UP000475862"/>
    </source>
</evidence>
<gene>
    <name evidence="1" type="ORF">AGLY_016662</name>
</gene>
<dbReference type="Proteomes" id="UP000475862">
    <property type="component" value="Unassembled WGS sequence"/>
</dbReference>
<accession>A0A6G0SZC2</accession>
<dbReference type="AlphaFoldDB" id="A0A6G0SZC2"/>
<comment type="caution">
    <text evidence="1">The sequence shown here is derived from an EMBL/GenBank/DDBJ whole genome shotgun (WGS) entry which is preliminary data.</text>
</comment>
<proteinExistence type="predicted"/>
<dbReference type="OrthoDB" id="8058536at2759"/>
<protein>
    <recommendedName>
        <fullName evidence="3">RNase H type-1 domain-containing protein</fullName>
    </recommendedName>
</protein>
<keyword evidence="2" id="KW-1185">Reference proteome</keyword>
<reference evidence="1 2" key="1">
    <citation type="submission" date="2019-08" db="EMBL/GenBank/DDBJ databases">
        <title>The genome of the soybean aphid Biotype 1, its phylome, world population structure and adaptation to the North American continent.</title>
        <authorList>
            <person name="Giordano R."/>
            <person name="Donthu R.K."/>
            <person name="Hernandez A.G."/>
            <person name="Wright C.L."/>
            <person name="Zimin A.V."/>
        </authorList>
    </citation>
    <scope>NUCLEOTIDE SEQUENCE [LARGE SCALE GENOMIC DNA]</scope>
    <source>
        <tissue evidence="1">Whole aphids</tissue>
    </source>
</reference>
<dbReference type="EMBL" id="VYZN01000468">
    <property type="protein sequence ID" value="KAE9523031.1"/>
    <property type="molecule type" value="Genomic_DNA"/>
</dbReference>
<name>A0A6G0SZC2_APHGL</name>
<sequence>MFSPSKTQIIIFYKKINTSLPQITLDETPLPFSNNLHTIYNQGIKLATGAIRTSPVDSVLCNAGEPPLQIIRNINTIKYMIKTSNLPDHISSSNFRHPFLNHRAKTPNTIYENFNRIKENNYLNIDTITKFPMSSFAPWTWSLNINTELLKFNKNSTENSIIVSHFHELIDLHYHNHTLIYTDASKISNGSGFATVDGSESETSASSIHQHIHGGIICDIHGSPICSICPLIALRPISSESQNELIQLTKECITSSKNKINFMWVPSHRRYDEMADEAITSGSASFITKIITTDLINDAQKRIL</sequence>
<evidence type="ECO:0008006" key="3">
    <source>
        <dbReference type="Google" id="ProtNLM"/>
    </source>
</evidence>
<evidence type="ECO:0000313" key="1">
    <source>
        <dbReference type="EMBL" id="KAE9523031.1"/>
    </source>
</evidence>
<organism evidence="1 2">
    <name type="scientific">Aphis glycines</name>
    <name type="common">Soybean aphid</name>
    <dbReference type="NCBI Taxonomy" id="307491"/>
    <lineage>
        <taxon>Eukaryota</taxon>
        <taxon>Metazoa</taxon>
        <taxon>Ecdysozoa</taxon>
        <taxon>Arthropoda</taxon>
        <taxon>Hexapoda</taxon>
        <taxon>Insecta</taxon>
        <taxon>Pterygota</taxon>
        <taxon>Neoptera</taxon>
        <taxon>Paraneoptera</taxon>
        <taxon>Hemiptera</taxon>
        <taxon>Sternorrhyncha</taxon>
        <taxon>Aphidomorpha</taxon>
        <taxon>Aphidoidea</taxon>
        <taxon>Aphididae</taxon>
        <taxon>Aphidini</taxon>
        <taxon>Aphis</taxon>
        <taxon>Aphis</taxon>
    </lineage>
</organism>